<organism evidence="3 4">
    <name type="scientific">Heterodera trifolii</name>
    <dbReference type="NCBI Taxonomy" id="157864"/>
    <lineage>
        <taxon>Eukaryota</taxon>
        <taxon>Metazoa</taxon>
        <taxon>Ecdysozoa</taxon>
        <taxon>Nematoda</taxon>
        <taxon>Chromadorea</taxon>
        <taxon>Rhabditida</taxon>
        <taxon>Tylenchina</taxon>
        <taxon>Tylenchomorpha</taxon>
        <taxon>Tylenchoidea</taxon>
        <taxon>Heteroderidae</taxon>
        <taxon>Heteroderinae</taxon>
        <taxon>Heterodera</taxon>
    </lineage>
</organism>
<accession>A0ABD2LYW7</accession>
<comment type="caution">
    <text evidence="3">The sequence shown here is derived from an EMBL/GenBank/DDBJ whole genome shotgun (WGS) entry which is preliminary data.</text>
</comment>
<gene>
    <name evidence="3" type="ORF">niasHT_000573</name>
</gene>
<keyword evidence="4" id="KW-1185">Reference proteome</keyword>
<reference evidence="3 4" key="1">
    <citation type="submission" date="2024-10" db="EMBL/GenBank/DDBJ databases">
        <authorList>
            <person name="Kim D."/>
        </authorList>
    </citation>
    <scope>NUCLEOTIDE SEQUENCE [LARGE SCALE GENOMIC DNA]</scope>
    <source>
        <strain evidence="3">BH-2024</strain>
    </source>
</reference>
<protein>
    <recommendedName>
        <fullName evidence="2">B30.2/SPRY domain-containing protein</fullName>
    </recommendedName>
</protein>
<sequence>MVLFSPMRLVMILMGQMQLLLLCLRRICRQKSDFAGEIIPSNTCTYAYGWSGTCWVDRPIKRNGETFADGDTVGCGVNLANQQLIFTKNGHRLDGTNSLLLSSSVPADSLFPFVSLADYGDKISTNFGTNFMFDLATL</sequence>
<dbReference type="InterPro" id="IPR003877">
    <property type="entry name" value="SPRY_dom"/>
</dbReference>
<dbReference type="PROSITE" id="PS50188">
    <property type="entry name" value="B302_SPRY"/>
    <property type="match status" value="1"/>
</dbReference>
<evidence type="ECO:0000256" key="1">
    <source>
        <dbReference type="SAM" id="SignalP"/>
    </source>
</evidence>
<evidence type="ECO:0000259" key="2">
    <source>
        <dbReference type="PROSITE" id="PS50188"/>
    </source>
</evidence>
<dbReference type="EMBL" id="JBICBT010000209">
    <property type="protein sequence ID" value="KAL3120455.1"/>
    <property type="molecule type" value="Genomic_DNA"/>
</dbReference>
<dbReference type="Pfam" id="PF00622">
    <property type="entry name" value="SPRY"/>
    <property type="match status" value="1"/>
</dbReference>
<dbReference type="AlphaFoldDB" id="A0ABD2LYW7"/>
<feature type="domain" description="B30.2/SPRY" evidence="2">
    <location>
        <begin position="1"/>
        <end position="132"/>
    </location>
</feature>
<dbReference type="InterPro" id="IPR044736">
    <property type="entry name" value="Gid1/RanBPM/SPLA_SPRY"/>
</dbReference>
<evidence type="ECO:0000313" key="3">
    <source>
        <dbReference type="EMBL" id="KAL3120455.1"/>
    </source>
</evidence>
<dbReference type="InterPro" id="IPR001870">
    <property type="entry name" value="B30.2/SPRY"/>
</dbReference>
<keyword evidence="1" id="KW-0732">Signal</keyword>
<dbReference type="InterPro" id="IPR013320">
    <property type="entry name" value="ConA-like_dom_sf"/>
</dbReference>
<feature type="signal peptide" evidence="1">
    <location>
        <begin position="1"/>
        <end position="29"/>
    </location>
</feature>
<dbReference type="InterPro" id="IPR043136">
    <property type="entry name" value="B30.2/SPRY_sf"/>
</dbReference>
<dbReference type="CDD" id="cd12885">
    <property type="entry name" value="SPRY_RanBP_like"/>
    <property type="match status" value="1"/>
</dbReference>
<dbReference type="Proteomes" id="UP001620626">
    <property type="component" value="Unassembled WGS sequence"/>
</dbReference>
<dbReference type="SUPFAM" id="SSF49899">
    <property type="entry name" value="Concanavalin A-like lectins/glucanases"/>
    <property type="match status" value="1"/>
</dbReference>
<dbReference type="Gene3D" id="2.60.120.920">
    <property type="match status" value="1"/>
</dbReference>
<name>A0ABD2LYW7_9BILA</name>
<evidence type="ECO:0000313" key="4">
    <source>
        <dbReference type="Proteomes" id="UP001620626"/>
    </source>
</evidence>
<proteinExistence type="predicted"/>
<feature type="chain" id="PRO_5044780335" description="B30.2/SPRY domain-containing protein" evidence="1">
    <location>
        <begin position="30"/>
        <end position="138"/>
    </location>
</feature>